<gene>
    <name evidence="9" type="ORF">MFLAVUS_010840</name>
</gene>
<keyword evidence="2 5" id="KW-0963">Cytoplasm</keyword>
<dbReference type="PANTHER" id="PTHR19302">
    <property type="entry name" value="GAMMA TUBULIN COMPLEX PROTEIN"/>
    <property type="match status" value="1"/>
</dbReference>
<reference evidence="9 10" key="1">
    <citation type="submission" date="2024-04" db="EMBL/GenBank/DDBJ databases">
        <title>genome sequences of Mucor flavus KT1a and Helicostylum pulchrum KT1b strains isolated from the surface of a dry-aged beef.</title>
        <authorList>
            <person name="Toyotome T."/>
            <person name="Hosono M."/>
            <person name="Torimaru M."/>
            <person name="Fukuda K."/>
            <person name="Mikami N."/>
        </authorList>
    </citation>
    <scope>NUCLEOTIDE SEQUENCE [LARGE SCALE GENOMIC DNA]</scope>
    <source>
        <strain evidence="9 10">KT1a</strain>
    </source>
</reference>
<comment type="subcellular location">
    <subcellularLocation>
        <location evidence="5">Cytoplasm</location>
        <location evidence="5">Cytoskeleton</location>
        <location evidence="5">Microtubule organizing center</location>
    </subcellularLocation>
</comment>
<evidence type="ECO:0000256" key="5">
    <source>
        <dbReference type="RuleBase" id="RU363050"/>
    </source>
</evidence>
<feature type="compositionally biased region" description="Low complexity" evidence="6">
    <location>
        <begin position="144"/>
        <end position="154"/>
    </location>
</feature>
<dbReference type="Proteomes" id="UP001473302">
    <property type="component" value="Unassembled WGS sequence"/>
</dbReference>
<dbReference type="EMBL" id="BAABUK010000040">
    <property type="protein sequence ID" value="GAA5817296.1"/>
    <property type="molecule type" value="Genomic_DNA"/>
</dbReference>
<evidence type="ECO:0000259" key="7">
    <source>
        <dbReference type="Pfam" id="PF04130"/>
    </source>
</evidence>
<name>A0ABP9ZDY6_9FUNG</name>
<evidence type="ECO:0000256" key="6">
    <source>
        <dbReference type="SAM" id="MobiDB-lite"/>
    </source>
</evidence>
<accession>A0ABP9ZDY6</accession>
<sequence>MVMTKDQLTGRLVNKLTDLEINTPEWNKAVQKVKYMLTYEKCTSTSEYEVETAISGFQSILKYDLLQLLLSLSSSENQVYDYTPKANTIEKEQLLTWEDVVKDDPLQGDHWKTWPEDVSNDDFSDDDGYELEEENTPFRQSQPQYSRETTSETQTRTVSYVDQMDIDERADPEALNYLVTQQYWRPDFKLEPEDTTKIDLLKKPCQLNESLNQIYYSEVGRRQFKPVPEAGVVREVISLLKGCRGLLFRYLDNHFQLDENYVVQHLSQKALGSLLTEFCIYGNILSELRQIVTRVANDIKYGQTSQAFAACTFKSLRDFDVLLSEQEMNASFITRDKSQSISLLKLRHTLDAPLRHFKEIHDITMNIPFAEVNPRLIATYLISVFYDRTTAAQYSEQLSMHDTLLYVLEQLLVPYGRMIDDWIFYGSLEDDTVNEFYVARNENISTDQPNFWIDGFSVQPVSQEYVSYQCPLFNPTAISRIFFTGKAVNLLLQIEKKLKNVKLLSQAPIPFIEIMSNFLTMKPPFITYNKIDPVNRNISSFNSILFPTDQCQPESVEIDQPIIDDVGSLFDQNFKQFIEKYIQEPYHITAGTLNNVLHKNSRLPEQLKSLASIYLMLENDLMHSFCQVLFKQMDDKEPWFDKRMLNSTFSEACKLSGYDEIVYIQLGHHEESNRLRAYASYLDLIEFKVEIPWPLNNFIQSDHLNNYNKISSFLLRLKRAKYVMENKTLFRNRLDYKKSDDIDMRYYSLRMRLLWFINSFWRYIMTTILHAETLEFRKKLSVSKNADEITELHASYIHRIIDRCLLNDKSISIKKSIVSMFDMAEKMATMFINYMEVFEGKARNVEEFTTLMDTIEKDFTRTNEFIHVSLMILGKKANLPWFESLASSLSTR</sequence>
<dbReference type="Pfam" id="PF17681">
    <property type="entry name" value="GCP_N_terminal"/>
    <property type="match status" value="1"/>
</dbReference>
<comment type="similarity">
    <text evidence="1 5">Belongs to the TUBGCP family.</text>
</comment>
<dbReference type="InterPro" id="IPR042241">
    <property type="entry name" value="GCP_C_sf"/>
</dbReference>
<evidence type="ECO:0000256" key="4">
    <source>
        <dbReference type="ARBA" id="ARBA00023212"/>
    </source>
</evidence>
<feature type="region of interest" description="Disordered" evidence="6">
    <location>
        <begin position="108"/>
        <end position="154"/>
    </location>
</feature>
<evidence type="ECO:0000313" key="9">
    <source>
        <dbReference type="EMBL" id="GAA5817296.1"/>
    </source>
</evidence>
<dbReference type="Pfam" id="PF04130">
    <property type="entry name" value="GCP_C_terminal"/>
    <property type="match status" value="1"/>
</dbReference>
<dbReference type="InterPro" id="IPR007259">
    <property type="entry name" value="GCP"/>
</dbReference>
<keyword evidence="4 5" id="KW-0206">Cytoskeleton</keyword>
<dbReference type="InterPro" id="IPR041470">
    <property type="entry name" value="GCP_N"/>
</dbReference>
<protein>
    <recommendedName>
        <fullName evidence="5">Spindle pole body component</fullName>
    </recommendedName>
</protein>
<evidence type="ECO:0000256" key="3">
    <source>
        <dbReference type="ARBA" id="ARBA00022701"/>
    </source>
</evidence>
<evidence type="ECO:0000259" key="8">
    <source>
        <dbReference type="Pfam" id="PF17681"/>
    </source>
</evidence>
<dbReference type="PANTHER" id="PTHR19302:SF33">
    <property type="entry name" value="GAMMA-TUBULIN COMPLEX COMPONENT 5"/>
    <property type="match status" value="1"/>
</dbReference>
<comment type="caution">
    <text evidence="9">The sequence shown here is derived from an EMBL/GenBank/DDBJ whole genome shotgun (WGS) entry which is preliminary data.</text>
</comment>
<keyword evidence="10" id="KW-1185">Reference proteome</keyword>
<feature type="domain" description="Gamma tubulin complex component C-terminal" evidence="7">
    <location>
        <begin position="603"/>
        <end position="871"/>
    </location>
</feature>
<evidence type="ECO:0000256" key="2">
    <source>
        <dbReference type="ARBA" id="ARBA00022490"/>
    </source>
</evidence>
<proteinExistence type="inferred from homology"/>
<evidence type="ECO:0000313" key="10">
    <source>
        <dbReference type="Proteomes" id="UP001473302"/>
    </source>
</evidence>
<dbReference type="Gene3D" id="1.20.120.1900">
    <property type="entry name" value="Gamma-tubulin complex, C-terminal domain"/>
    <property type="match status" value="1"/>
</dbReference>
<dbReference type="InterPro" id="IPR040457">
    <property type="entry name" value="GCP_C"/>
</dbReference>
<evidence type="ECO:0000256" key="1">
    <source>
        <dbReference type="ARBA" id="ARBA00010337"/>
    </source>
</evidence>
<feature type="compositionally biased region" description="Acidic residues" evidence="6">
    <location>
        <begin position="118"/>
        <end position="135"/>
    </location>
</feature>
<feature type="domain" description="Gamma tubulin complex component protein N-terminal" evidence="8">
    <location>
        <begin position="233"/>
        <end position="598"/>
    </location>
</feature>
<organism evidence="9 10">
    <name type="scientific">Mucor flavus</name>
    <dbReference type="NCBI Taxonomy" id="439312"/>
    <lineage>
        <taxon>Eukaryota</taxon>
        <taxon>Fungi</taxon>
        <taxon>Fungi incertae sedis</taxon>
        <taxon>Mucoromycota</taxon>
        <taxon>Mucoromycotina</taxon>
        <taxon>Mucoromycetes</taxon>
        <taxon>Mucorales</taxon>
        <taxon>Mucorineae</taxon>
        <taxon>Mucoraceae</taxon>
        <taxon>Mucor</taxon>
    </lineage>
</organism>
<keyword evidence="3 5" id="KW-0493">Microtubule</keyword>